<gene>
    <name evidence="1" type="ORF">PG993_001830</name>
</gene>
<organism evidence="1 2">
    <name type="scientific">Apiospora rasikravindrae</name>
    <dbReference type="NCBI Taxonomy" id="990691"/>
    <lineage>
        <taxon>Eukaryota</taxon>
        <taxon>Fungi</taxon>
        <taxon>Dikarya</taxon>
        <taxon>Ascomycota</taxon>
        <taxon>Pezizomycotina</taxon>
        <taxon>Sordariomycetes</taxon>
        <taxon>Xylariomycetidae</taxon>
        <taxon>Amphisphaeriales</taxon>
        <taxon>Apiosporaceae</taxon>
        <taxon>Apiospora</taxon>
    </lineage>
</organism>
<keyword evidence="2" id="KW-1185">Reference proteome</keyword>
<comment type="caution">
    <text evidence="1">The sequence shown here is derived from an EMBL/GenBank/DDBJ whole genome shotgun (WGS) entry which is preliminary data.</text>
</comment>
<proteinExistence type="predicted"/>
<accession>A0ABR1UCH4</accession>
<dbReference type="SUPFAM" id="SSF48208">
    <property type="entry name" value="Six-hairpin glycosidases"/>
    <property type="match status" value="1"/>
</dbReference>
<protein>
    <submittedName>
        <fullName evidence="1">Uncharacterized protein</fullName>
    </submittedName>
</protein>
<dbReference type="Proteomes" id="UP001444661">
    <property type="component" value="Unassembled WGS sequence"/>
</dbReference>
<reference evidence="1 2" key="1">
    <citation type="submission" date="2023-01" db="EMBL/GenBank/DDBJ databases">
        <title>Analysis of 21 Apiospora genomes using comparative genomics revels a genus with tremendous synthesis potential of carbohydrate active enzymes and secondary metabolites.</title>
        <authorList>
            <person name="Sorensen T."/>
        </authorList>
    </citation>
    <scope>NUCLEOTIDE SEQUENCE [LARGE SCALE GENOMIC DNA]</scope>
    <source>
        <strain evidence="1 2">CBS 33761</strain>
    </source>
</reference>
<name>A0ABR1UCH4_9PEZI</name>
<evidence type="ECO:0000313" key="1">
    <source>
        <dbReference type="EMBL" id="KAK8056603.1"/>
    </source>
</evidence>
<dbReference type="InterPro" id="IPR008928">
    <property type="entry name" value="6-hairpin_glycosidase_sf"/>
</dbReference>
<evidence type="ECO:0000313" key="2">
    <source>
        <dbReference type="Proteomes" id="UP001444661"/>
    </source>
</evidence>
<dbReference type="EMBL" id="JAQQWK010000001">
    <property type="protein sequence ID" value="KAK8056603.1"/>
    <property type="molecule type" value="Genomic_DNA"/>
</dbReference>
<sequence>MASQAARLQRFKAAMEKVYGSFESAAEWRVPPLPGNAGHRGRYLWTDAFGVVNFVTLRYATGEGRYLEAAKRLVQTVHDVLGRTRDGSSRLPGASDMEPLKGGLRIGKVDETGPDGDGQYHHYLTLWMFALSRLAEASEEVRYNDLAIQLAQAIHPRLVVEKSGNGELSMVWKISTDMSRPLSRSKGHLDDVTGYVVFERLDSAAHRLGRGDDQPLLAEKEQYWDMMTRSSPLQSSTDMLDLGMSLWVAQFHSRRGNEPLQELGTDGINTAREIFVERKGPGSILLRSAGRRLAFRELGACLGIKCYSHDADLVASADMLAEFWGNHGEESTTPDDLMAITQVMLAAALIPGDGRRLEDS</sequence>